<keyword evidence="3" id="KW-1185">Reference proteome</keyword>
<feature type="domain" description="FAD dependent oxidoreductase" evidence="1">
    <location>
        <begin position="7"/>
        <end position="311"/>
    </location>
</feature>
<dbReference type="Proteomes" id="UP001235064">
    <property type="component" value="Unassembled WGS sequence"/>
</dbReference>
<dbReference type="EMBL" id="JASXSZ010000004">
    <property type="protein sequence ID" value="MDL9980307.1"/>
    <property type="molecule type" value="Genomic_DNA"/>
</dbReference>
<evidence type="ECO:0000259" key="1">
    <source>
        <dbReference type="Pfam" id="PF01266"/>
    </source>
</evidence>
<evidence type="ECO:0000313" key="3">
    <source>
        <dbReference type="Proteomes" id="UP001235064"/>
    </source>
</evidence>
<dbReference type="EC" id="1.-.-.-" evidence="2"/>
<dbReference type="InterPro" id="IPR006076">
    <property type="entry name" value="FAD-dep_OxRdtase"/>
</dbReference>
<organism evidence="2 3">
    <name type="scientific">Microbacterium candidum</name>
    <dbReference type="NCBI Taxonomy" id="3041922"/>
    <lineage>
        <taxon>Bacteria</taxon>
        <taxon>Bacillati</taxon>
        <taxon>Actinomycetota</taxon>
        <taxon>Actinomycetes</taxon>
        <taxon>Micrococcales</taxon>
        <taxon>Microbacteriaceae</taxon>
        <taxon>Microbacterium</taxon>
    </lineage>
</organism>
<evidence type="ECO:0000313" key="2">
    <source>
        <dbReference type="EMBL" id="MDL9980307.1"/>
    </source>
</evidence>
<protein>
    <submittedName>
        <fullName evidence="2">FAD-dependent oxidoreductase</fullName>
        <ecNumber evidence="2">1.-.-.-</ecNumber>
    </submittedName>
</protein>
<dbReference type="InterPro" id="IPR036188">
    <property type="entry name" value="FAD/NAD-bd_sf"/>
</dbReference>
<keyword evidence="2" id="KW-0560">Oxidoreductase</keyword>
<comment type="caution">
    <text evidence="2">The sequence shown here is derived from an EMBL/GenBank/DDBJ whole genome shotgun (WGS) entry which is preliminary data.</text>
</comment>
<accession>A0ABT7N0S4</accession>
<dbReference type="GO" id="GO:0016491">
    <property type="term" value="F:oxidoreductase activity"/>
    <property type="evidence" value="ECO:0007669"/>
    <property type="project" value="UniProtKB-KW"/>
</dbReference>
<dbReference type="SUPFAM" id="SSF51905">
    <property type="entry name" value="FAD/NAD(P)-binding domain"/>
    <property type="match status" value="1"/>
</dbReference>
<gene>
    <name evidence="2" type="ORF">QSV35_13270</name>
</gene>
<dbReference type="RefSeq" id="WP_286289263.1">
    <property type="nucleotide sequence ID" value="NZ_JASXSZ010000004.1"/>
</dbReference>
<dbReference type="Gene3D" id="3.30.9.10">
    <property type="entry name" value="D-Amino Acid Oxidase, subunit A, domain 2"/>
    <property type="match status" value="1"/>
</dbReference>
<proteinExistence type="predicted"/>
<reference evidence="2 3" key="1">
    <citation type="submission" date="2023-06" db="EMBL/GenBank/DDBJ databases">
        <title>Microbacterium sp. nov., isolated from a waste landfill.</title>
        <authorList>
            <person name="Wen W."/>
        </authorList>
    </citation>
    <scope>NUCLEOTIDE SEQUENCE [LARGE SCALE GENOMIC DNA]</scope>
    <source>
        <strain evidence="2 3">ASV49</strain>
    </source>
</reference>
<name>A0ABT7N0S4_9MICO</name>
<dbReference type="Gene3D" id="3.50.50.60">
    <property type="entry name" value="FAD/NAD(P)-binding domain"/>
    <property type="match status" value="1"/>
</dbReference>
<sequence>MRSIDADVVVVGAGFFGLRIALYAREQLGAERVIVLEREADVMSRASYSNQARVHMGYHYPRSLLTGSRSRITAAAFEEEFSPAIVRSFRHFYAVASRLSKVNARSFETFCERIGAPLRPAPADVRALLAPPLIDDVWEVTEWAFDSTVVRDMLLARADKLGVEVVPNADIARLEQSSGRPAARTEDGRRWRAPILFSAVYSGVNALHAASGLDIIPVQHEIAEMLLVRTPPRLRDIAFTVMDGPFFSLMPFPARGLHTLSHVRYTPHQRWREAAPSSVETPPSREALSSRRSAQVPIILDVKRYLPSIADAEVVGSLREVKTVLLSSDHTDSRPIVVREDESLPGYVCVLGGKLDNIDDVLHRLAQLDLQGRFR</sequence>
<dbReference type="Pfam" id="PF01266">
    <property type="entry name" value="DAO"/>
    <property type="match status" value="1"/>
</dbReference>